<dbReference type="CDD" id="cd04433">
    <property type="entry name" value="AFD_class_I"/>
    <property type="match status" value="1"/>
</dbReference>
<evidence type="ECO:0000313" key="5">
    <source>
        <dbReference type="Proteomes" id="UP000272474"/>
    </source>
</evidence>
<reference evidence="4 5" key="1">
    <citation type="journal article" date="2014" name="Int. J. Syst. Evol. Microbiol.">
        <title>Streptomyces hoynatensis sp. nov., isolated from deep marine sediment.</title>
        <authorList>
            <person name="Veyisoglu A."/>
            <person name="Sahin N."/>
        </authorList>
    </citation>
    <scope>NUCLEOTIDE SEQUENCE [LARGE SCALE GENOMIC DNA]</scope>
    <source>
        <strain evidence="4 5">KCTC 29097</strain>
    </source>
</reference>
<dbReference type="RefSeq" id="WP_120680356.1">
    <property type="nucleotide sequence ID" value="NZ_RBAL01000008.1"/>
</dbReference>
<dbReference type="EMBL" id="RBAL01000008">
    <property type="protein sequence ID" value="RKN41319.1"/>
    <property type="molecule type" value="Genomic_DNA"/>
</dbReference>
<dbReference type="PROSITE" id="PS00455">
    <property type="entry name" value="AMP_BINDING"/>
    <property type="match status" value="1"/>
</dbReference>
<dbReference type="InterPro" id="IPR050237">
    <property type="entry name" value="ATP-dep_AMP-bd_enzyme"/>
</dbReference>
<comment type="caution">
    <text evidence="4">The sequence shown here is derived from an EMBL/GenBank/DDBJ whole genome shotgun (WGS) entry which is preliminary data.</text>
</comment>
<evidence type="ECO:0000256" key="1">
    <source>
        <dbReference type="SAM" id="MobiDB-lite"/>
    </source>
</evidence>
<proteinExistence type="predicted"/>
<dbReference type="Gene3D" id="3.30.300.30">
    <property type="match status" value="1"/>
</dbReference>
<keyword evidence="4" id="KW-0436">Ligase</keyword>
<dbReference type="Gene3D" id="3.40.50.12780">
    <property type="entry name" value="N-terminal domain of ligase-like"/>
    <property type="match status" value="1"/>
</dbReference>
<dbReference type="SUPFAM" id="SSF56801">
    <property type="entry name" value="Acetyl-CoA synthetase-like"/>
    <property type="match status" value="1"/>
</dbReference>
<dbReference type="Pfam" id="PF00501">
    <property type="entry name" value="AMP-binding"/>
    <property type="match status" value="1"/>
</dbReference>
<keyword evidence="5" id="KW-1185">Reference proteome</keyword>
<feature type="domain" description="AMP-dependent synthetase/ligase" evidence="2">
    <location>
        <begin position="38"/>
        <end position="386"/>
    </location>
</feature>
<dbReference type="GO" id="GO:0016877">
    <property type="term" value="F:ligase activity, forming carbon-sulfur bonds"/>
    <property type="evidence" value="ECO:0007669"/>
    <property type="project" value="UniProtKB-ARBA"/>
</dbReference>
<sequence length="526" mass="54693">MTHTADGTATGPRGRDAAGAHPGGAPFPRPLIDELLARPGAPAFEFRGREVTRAELLGLIRRCAGGLRAAGLGPGRTVALATGVTPAGFAAQMAALLLGCRVIGLRPGLTPGQLAHVLGGEVDAVVTDDADARPGLRAAAAGRPLLGLDTGLLSAAPLPEAELVPRGRPEDIALVNLTSGSTGNPKGCAQTFRSLDANWSWQPARWTARTAELAANYGRFLLFGTLTSAVMFEHLAVCLLGGGTAVIPEEPLDFPEVFARQRITACLLTVPRLHHVLDTLRRRPVDTGSLRVLIVSGSPLTPHRMAEAVERLGGAVHQGYGQTETGMLTLLTPAELAAGPREVRSSVGRPWVGVELSVRDRAGNPLPAGQTGIVWARTEGAFSGYLGDAGQTAEVLREGWVCTRDVGRLDERGYLYLTGRARDVIIINAIVHYAGAIEGALAGHGDVDAAYVVGAPDERTGEAAHAFVVPAAGRAPDVAALRAHVAAELGEGSVPATITLLDEVPVAPSGKPDKRALLARVRPARA</sequence>
<dbReference type="InterPro" id="IPR042099">
    <property type="entry name" value="ANL_N_sf"/>
</dbReference>
<accession>A0A3A9Z003</accession>
<dbReference type="InterPro" id="IPR025110">
    <property type="entry name" value="AMP-bd_C"/>
</dbReference>
<dbReference type="PANTHER" id="PTHR43767:SF10">
    <property type="entry name" value="SURFACTIN SYNTHASE SUBUNIT 1"/>
    <property type="match status" value="1"/>
</dbReference>
<dbReference type="InterPro" id="IPR020845">
    <property type="entry name" value="AMP-binding_CS"/>
</dbReference>
<dbReference type="Proteomes" id="UP000272474">
    <property type="component" value="Unassembled WGS sequence"/>
</dbReference>
<dbReference type="InterPro" id="IPR000873">
    <property type="entry name" value="AMP-dep_synth/lig_dom"/>
</dbReference>
<organism evidence="4 5">
    <name type="scientific">Streptomyces hoynatensis</name>
    <dbReference type="NCBI Taxonomy" id="1141874"/>
    <lineage>
        <taxon>Bacteria</taxon>
        <taxon>Bacillati</taxon>
        <taxon>Actinomycetota</taxon>
        <taxon>Actinomycetes</taxon>
        <taxon>Kitasatosporales</taxon>
        <taxon>Streptomycetaceae</taxon>
        <taxon>Streptomyces</taxon>
    </lineage>
</organism>
<dbReference type="PANTHER" id="PTHR43767">
    <property type="entry name" value="LONG-CHAIN-FATTY-ACID--COA LIGASE"/>
    <property type="match status" value="1"/>
</dbReference>
<dbReference type="InterPro" id="IPR045851">
    <property type="entry name" value="AMP-bd_C_sf"/>
</dbReference>
<dbReference type="OrthoDB" id="9803968at2"/>
<feature type="region of interest" description="Disordered" evidence="1">
    <location>
        <begin position="1"/>
        <end position="30"/>
    </location>
</feature>
<dbReference type="Pfam" id="PF13193">
    <property type="entry name" value="AMP-binding_C"/>
    <property type="match status" value="1"/>
</dbReference>
<name>A0A3A9Z003_9ACTN</name>
<protein>
    <submittedName>
        <fullName evidence="4">Long-chain fatty acid--CoA ligase</fullName>
    </submittedName>
</protein>
<evidence type="ECO:0000259" key="3">
    <source>
        <dbReference type="Pfam" id="PF13193"/>
    </source>
</evidence>
<gene>
    <name evidence="4" type="ORF">D7294_16505</name>
</gene>
<dbReference type="AlphaFoldDB" id="A0A3A9Z003"/>
<feature type="domain" description="AMP-binding enzyme C-terminal" evidence="3">
    <location>
        <begin position="437"/>
        <end position="511"/>
    </location>
</feature>
<evidence type="ECO:0000313" key="4">
    <source>
        <dbReference type="EMBL" id="RKN41319.1"/>
    </source>
</evidence>
<evidence type="ECO:0000259" key="2">
    <source>
        <dbReference type="Pfam" id="PF00501"/>
    </source>
</evidence>